<organism evidence="2 3">
    <name type="scientific">Thermogutta terrifontis</name>
    <dbReference type="NCBI Taxonomy" id="1331910"/>
    <lineage>
        <taxon>Bacteria</taxon>
        <taxon>Pseudomonadati</taxon>
        <taxon>Planctomycetota</taxon>
        <taxon>Planctomycetia</taxon>
        <taxon>Pirellulales</taxon>
        <taxon>Thermoguttaceae</taxon>
        <taxon>Thermogutta</taxon>
    </lineage>
</organism>
<feature type="transmembrane region" description="Helical" evidence="1">
    <location>
        <begin position="430"/>
        <end position="449"/>
    </location>
</feature>
<feature type="transmembrane region" description="Helical" evidence="1">
    <location>
        <begin position="12"/>
        <end position="30"/>
    </location>
</feature>
<evidence type="ECO:0008006" key="4">
    <source>
        <dbReference type="Google" id="ProtNLM"/>
    </source>
</evidence>
<keyword evidence="3" id="KW-1185">Reference proteome</keyword>
<keyword evidence="1" id="KW-1133">Transmembrane helix</keyword>
<feature type="transmembrane region" description="Helical" evidence="1">
    <location>
        <begin position="50"/>
        <end position="72"/>
    </location>
</feature>
<dbReference type="Proteomes" id="UP000215086">
    <property type="component" value="Chromosome"/>
</dbReference>
<feature type="transmembrane region" description="Helical" evidence="1">
    <location>
        <begin position="342"/>
        <end position="360"/>
    </location>
</feature>
<feature type="transmembrane region" description="Helical" evidence="1">
    <location>
        <begin position="455"/>
        <end position="477"/>
    </location>
</feature>
<feature type="transmembrane region" description="Helical" evidence="1">
    <location>
        <begin position="225"/>
        <end position="243"/>
    </location>
</feature>
<sequence length="497" mass="54849">MSGPCGMIVLTWLWLAGVWLSGWASISLLARFGTRHSLSTKERGKLAGDLATAFLTGVLVCVLPLYVILAVVGRLSAVAFVTVLCVQLGLACLGARSLFRELRHHAGRLQDWWGLVGWALVVGLLASAAALWGYDAQAIYGLKAKILADGLSIYGPDFMDPYRVHYWNNYPLLVPLLEAQVFFWRNQWVLLTGEELWNDLGMPVLLWGFIIALVLQVAAATERRWAGCGPWMGLLFAITPMLWRWTEGAGLSGSVDVVFAGFVLSAVLELCQLAERTQLQWGPLIRGALFLTGACLTKQEGAIATGAILGAFVATTVWKLWRGRDSLAPLAVRRVILSGARCLLLVGLLVLPTFVFLRVVHGCMPAPPYSRPYLAAFNFDWLSRISDRPLTVGTFAVNEFFNNRWGLLWLLGALSLFLPRRQPIDVATVFCRAFLVLVLAAYLAIFVVTPYPLHFHLHTAFARLMFHIFPVFVVVAIEQIASLPWKRPALPAEPIAG</sequence>
<keyword evidence="1" id="KW-0812">Transmembrane</keyword>
<protein>
    <recommendedName>
        <fullName evidence="4">Glycosyltransferase RgtA/B/C/D-like domain-containing protein</fullName>
    </recommendedName>
</protein>
<evidence type="ECO:0000313" key="2">
    <source>
        <dbReference type="EMBL" id="ASV73662.1"/>
    </source>
</evidence>
<evidence type="ECO:0000256" key="1">
    <source>
        <dbReference type="SAM" id="Phobius"/>
    </source>
</evidence>
<gene>
    <name evidence="2" type="ORF">THTE_1060</name>
</gene>
<accession>A0A286RCH0</accession>
<reference evidence="2 3" key="1">
    <citation type="journal article" name="Front. Microbiol.">
        <title>Sugar Metabolism of the First Thermophilic Planctomycete Thermogutta terrifontis: Comparative Genomic and Transcriptomic Approaches.</title>
        <authorList>
            <person name="Elcheninov A.G."/>
            <person name="Menzel P."/>
            <person name="Gudbergsdottir S.R."/>
            <person name="Slesarev A.I."/>
            <person name="Kadnikov V.V."/>
            <person name="Krogh A."/>
            <person name="Bonch-Osmolovskaya E.A."/>
            <person name="Peng X."/>
            <person name="Kublanov I.V."/>
        </authorList>
    </citation>
    <scope>NUCLEOTIDE SEQUENCE [LARGE SCALE GENOMIC DNA]</scope>
    <source>
        <strain evidence="2 3">R1</strain>
    </source>
</reference>
<dbReference type="EMBL" id="CP018477">
    <property type="protein sequence ID" value="ASV73662.1"/>
    <property type="molecule type" value="Genomic_DNA"/>
</dbReference>
<proteinExistence type="predicted"/>
<feature type="transmembrane region" description="Helical" evidence="1">
    <location>
        <begin position="78"/>
        <end position="99"/>
    </location>
</feature>
<feature type="transmembrane region" description="Helical" evidence="1">
    <location>
        <begin position="200"/>
        <end position="218"/>
    </location>
</feature>
<dbReference type="RefSeq" id="WP_095414188.1">
    <property type="nucleotide sequence ID" value="NZ_CP018477.1"/>
</dbReference>
<feature type="transmembrane region" description="Helical" evidence="1">
    <location>
        <begin position="400"/>
        <end position="418"/>
    </location>
</feature>
<dbReference type="OrthoDB" id="9786218at2"/>
<dbReference type="AlphaFoldDB" id="A0A286RCH0"/>
<feature type="transmembrane region" description="Helical" evidence="1">
    <location>
        <begin position="111"/>
        <end position="134"/>
    </location>
</feature>
<feature type="transmembrane region" description="Helical" evidence="1">
    <location>
        <begin position="302"/>
        <end position="321"/>
    </location>
</feature>
<keyword evidence="1" id="KW-0472">Membrane</keyword>
<evidence type="ECO:0000313" key="3">
    <source>
        <dbReference type="Proteomes" id="UP000215086"/>
    </source>
</evidence>
<dbReference type="KEGG" id="ttf:THTE_1060"/>
<name>A0A286RCH0_9BACT</name>